<dbReference type="NCBIfam" id="TIGR01098">
    <property type="entry name" value="3A0109s03R"/>
    <property type="match status" value="1"/>
</dbReference>
<dbReference type="Gene3D" id="3.40.190.10">
    <property type="entry name" value="Periplasmic binding protein-like II"/>
    <property type="match status" value="2"/>
</dbReference>
<dbReference type="RefSeq" id="WP_248938905.1">
    <property type="nucleotide sequence ID" value="NZ_JAKIKS010000009.1"/>
</dbReference>
<comment type="caution">
    <text evidence="4">The sequence shown here is derived from an EMBL/GenBank/DDBJ whole genome shotgun (WGS) entry which is preliminary data.</text>
</comment>
<dbReference type="SUPFAM" id="SSF53850">
    <property type="entry name" value="Periplasmic binding protein-like II"/>
    <property type="match status" value="1"/>
</dbReference>
<keyword evidence="5" id="KW-1185">Reference proteome</keyword>
<dbReference type="Proteomes" id="UP001203423">
    <property type="component" value="Unassembled WGS sequence"/>
</dbReference>
<dbReference type="Pfam" id="PF12974">
    <property type="entry name" value="Phosphonate-bd"/>
    <property type="match status" value="1"/>
</dbReference>
<evidence type="ECO:0000313" key="5">
    <source>
        <dbReference type="Proteomes" id="UP001203423"/>
    </source>
</evidence>
<accession>A0ABT0L7E5</accession>
<dbReference type="NCBIfam" id="TIGR04553">
    <property type="entry name" value="ABC_peri_selen"/>
    <property type="match status" value="1"/>
</dbReference>
<dbReference type="PANTHER" id="PTHR35841">
    <property type="entry name" value="PHOSPHONATES-BINDING PERIPLASMIC PROTEIN"/>
    <property type="match status" value="1"/>
</dbReference>
<organism evidence="4 5">
    <name type="scientific">Shewanella surugensis</name>
    <dbReference type="NCBI Taxonomy" id="212020"/>
    <lineage>
        <taxon>Bacteria</taxon>
        <taxon>Pseudomonadati</taxon>
        <taxon>Pseudomonadota</taxon>
        <taxon>Gammaproteobacteria</taxon>
        <taxon>Alteromonadales</taxon>
        <taxon>Shewanellaceae</taxon>
        <taxon>Shewanella</taxon>
    </lineage>
</organism>
<sequence>MIFFKKFSILLLLLVTPKVFSATLFFTAIPNDEKSILDHHFNAVANDLAAKLHIDVQYIAVGSYAEAVNIFKENQVQLAWFGGLSGVQARRAVPGSEAIAQGYEDQFFRSYFIANASADIIPSKSFPNLNGYTFTFGSPDSTSGRLMPQFFIERNLGKAPHDVFRRVGFSENHLETIEQVQSGVYQVGAVDYKIWERAVTEGLVDFQKISVIWESPSFPDTQWTVRAGIDEQFGKGFKQKLQQVLLGMRSDDAQSRLLFVPVEDHDYEAIEDVAQAIGLID</sequence>
<evidence type="ECO:0000256" key="1">
    <source>
        <dbReference type="ARBA" id="ARBA00007162"/>
    </source>
</evidence>
<keyword evidence="2 3" id="KW-0732">Signal</keyword>
<name>A0ABT0L7E5_9GAMM</name>
<protein>
    <submittedName>
        <fullName evidence="4">Selenate ABC transporter substrate-binding protein</fullName>
    </submittedName>
</protein>
<proteinExistence type="inferred from homology"/>
<comment type="similarity">
    <text evidence="1">Belongs to the phosphate/phosphite/phosphonate binding protein family.</text>
</comment>
<evidence type="ECO:0000256" key="2">
    <source>
        <dbReference type="ARBA" id="ARBA00022729"/>
    </source>
</evidence>
<dbReference type="InterPro" id="IPR005770">
    <property type="entry name" value="PhnD"/>
</dbReference>
<feature type="chain" id="PRO_5046507298" evidence="3">
    <location>
        <begin position="22"/>
        <end position="281"/>
    </location>
</feature>
<evidence type="ECO:0000313" key="4">
    <source>
        <dbReference type="EMBL" id="MCL1123618.1"/>
    </source>
</evidence>
<reference evidence="4 5" key="1">
    <citation type="submission" date="2022-01" db="EMBL/GenBank/DDBJ databases">
        <title>Whole genome-based taxonomy of the Shewanellaceae.</title>
        <authorList>
            <person name="Martin-Rodriguez A.J."/>
        </authorList>
    </citation>
    <scope>NUCLEOTIDE SEQUENCE [LARGE SCALE GENOMIC DNA]</scope>
    <source>
        <strain evidence="4 5">DSM 17177</strain>
    </source>
</reference>
<dbReference type="PANTHER" id="PTHR35841:SF1">
    <property type="entry name" value="PHOSPHONATES-BINDING PERIPLASMIC PROTEIN"/>
    <property type="match status" value="1"/>
</dbReference>
<gene>
    <name evidence="4" type="ORF">L2764_03745</name>
</gene>
<feature type="signal peptide" evidence="3">
    <location>
        <begin position="1"/>
        <end position="21"/>
    </location>
</feature>
<dbReference type="EMBL" id="JAKIKS010000009">
    <property type="protein sequence ID" value="MCL1123618.1"/>
    <property type="molecule type" value="Genomic_DNA"/>
</dbReference>
<evidence type="ECO:0000256" key="3">
    <source>
        <dbReference type="SAM" id="SignalP"/>
    </source>
</evidence>
<dbReference type="InterPro" id="IPR030836">
    <property type="entry name" value="ABC_peri_PhnD-like"/>
</dbReference>